<keyword evidence="6" id="KW-1185">Reference proteome</keyword>
<reference evidence="6" key="2">
    <citation type="journal article" date="2017" name="J. Anim. Genet.">
        <title>Multiple reference genome sequences of hot pepper reveal the massive evolution of plant disease resistance genes by retroduplication.</title>
        <authorList>
            <person name="Kim S."/>
            <person name="Park J."/>
            <person name="Yeom S.-I."/>
            <person name="Kim Y.-M."/>
            <person name="Seo E."/>
            <person name="Kim K.-T."/>
            <person name="Kim M.-S."/>
            <person name="Lee J.M."/>
            <person name="Cheong K."/>
            <person name="Shin H.-S."/>
            <person name="Kim S.-B."/>
            <person name="Han K."/>
            <person name="Lee J."/>
            <person name="Park M."/>
            <person name="Lee H.-A."/>
            <person name="Lee H.-Y."/>
            <person name="Lee Y."/>
            <person name="Oh S."/>
            <person name="Lee J.H."/>
            <person name="Choi E."/>
            <person name="Choi E."/>
            <person name="Lee S.E."/>
            <person name="Jeon J."/>
            <person name="Kim H."/>
            <person name="Choi G."/>
            <person name="Song H."/>
            <person name="Lee J."/>
            <person name="Lee S.-C."/>
            <person name="Kwon J.-K."/>
            <person name="Lee H.-Y."/>
            <person name="Koo N."/>
            <person name="Hong Y."/>
            <person name="Kim R.W."/>
            <person name="Kang W.-H."/>
            <person name="Huh J.H."/>
            <person name="Kang B.-C."/>
            <person name="Yang T.-J."/>
            <person name="Lee Y.-H."/>
            <person name="Bennetzen J.L."/>
            <person name="Choi D."/>
        </authorList>
    </citation>
    <scope>NUCLEOTIDE SEQUENCE [LARGE SCALE GENOMIC DNA]</scope>
    <source>
        <strain evidence="6">cv. PBC81</strain>
    </source>
</reference>
<comment type="caution">
    <text evidence="5">The sequence shown here is derived from an EMBL/GenBank/DDBJ whole genome shotgun (WGS) entry which is preliminary data.</text>
</comment>
<evidence type="ECO:0000313" key="5">
    <source>
        <dbReference type="EMBL" id="PHT60634.1"/>
    </source>
</evidence>
<dbReference type="PANTHER" id="PTHR31470">
    <property type="entry name" value="CYSTEINE PROTEINASES SUPERFAMILY PROTEIN-RELATED-RELATED"/>
    <property type="match status" value="1"/>
</dbReference>
<protein>
    <recommendedName>
        <fullName evidence="4">Ubiquitin-like protease family profile domain-containing protein</fullName>
    </recommendedName>
</protein>
<feature type="domain" description="Ubiquitin-like protease family profile" evidence="4">
    <location>
        <begin position="107"/>
        <end position="186"/>
    </location>
</feature>
<comment type="similarity">
    <text evidence="1">Belongs to the peptidase C48 family.</text>
</comment>
<sequence length="196" mass="22769">MENGEVKQIRLRICDTGCYITTPPKIQELTANEQRDEPIWPDSQNTIPNELLPGMNVYSSKRITVHPSDNHELKTPVQKLRIRRSSKFKESPYMIKFGSTVGGQEVYLNEYINGFRTHAAMPWNTVEDIYILVNIKEKQHWVLGVLSFSERCIFLYDSYESSGHYLAVLTEIEKLAEIIPLFFQDCDFYDKKGIDL</sequence>
<reference evidence="5 6" key="1">
    <citation type="journal article" date="2017" name="Genome Biol.">
        <title>New reference genome sequences of hot pepper reveal the massive evolution of plant disease-resistance genes by retroduplication.</title>
        <authorList>
            <person name="Kim S."/>
            <person name="Park J."/>
            <person name="Yeom S.I."/>
            <person name="Kim Y.M."/>
            <person name="Seo E."/>
            <person name="Kim K.T."/>
            <person name="Kim M.S."/>
            <person name="Lee J.M."/>
            <person name="Cheong K."/>
            <person name="Shin H.S."/>
            <person name="Kim S.B."/>
            <person name="Han K."/>
            <person name="Lee J."/>
            <person name="Park M."/>
            <person name="Lee H.A."/>
            <person name="Lee H.Y."/>
            <person name="Lee Y."/>
            <person name="Oh S."/>
            <person name="Lee J.H."/>
            <person name="Choi E."/>
            <person name="Choi E."/>
            <person name="Lee S.E."/>
            <person name="Jeon J."/>
            <person name="Kim H."/>
            <person name="Choi G."/>
            <person name="Song H."/>
            <person name="Lee J."/>
            <person name="Lee S.C."/>
            <person name="Kwon J.K."/>
            <person name="Lee H.Y."/>
            <person name="Koo N."/>
            <person name="Hong Y."/>
            <person name="Kim R.W."/>
            <person name="Kang W.H."/>
            <person name="Huh J.H."/>
            <person name="Kang B.C."/>
            <person name="Yang T.J."/>
            <person name="Lee Y.H."/>
            <person name="Bennetzen J.L."/>
            <person name="Choi D."/>
        </authorList>
    </citation>
    <scope>NUCLEOTIDE SEQUENCE [LARGE SCALE GENOMIC DNA]</scope>
    <source>
        <strain evidence="6">cv. PBC81</strain>
    </source>
</reference>
<evidence type="ECO:0000256" key="1">
    <source>
        <dbReference type="ARBA" id="ARBA00005234"/>
    </source>
</evidence>
<dbReference type="GO" id="GO:0006508">
    <property type="term" value="P:proteolysis"/>
    <property type="evidence" value="ECO:0007669"/>
    <property type="project" value="UniProtKB-KW"/>
</dbReference>
<dbReference type="Proteomes" id="UP000224567">
    <property type="component" value="Unassembled WGS sequence"/>
</dbReference>
<dbReference type="Pfam" id="PF02902">
    <property type="entry name" value="Peptidase_C48"/>
    <property type="match status" value="1"/>
</dbReference>
<evidence type="ECO:0000313" key="6">
    <source>
        <dbReference type="Proteomes" id="UP000224567"/>
    </source>
</evidence>
<evidence type="ECO:0000256" key="3">
    <source>
        <dbReference type="ARBA" id="ARBA00022801"/>
    </source>
</evidence>
<evidence type="ECO:0000259" key="4">
    <source>
        <dbReference type="Pfam" id="PF02902"/>
    </source>
</evidence>
<dbReference type="OrthoDB" id="1302742at2759"/>
<dbReference type="InterPro" id="IPR003653">
    <property type="entry name" value="Peptidase_C48_C"/>
</dbReference>
<dbReference type="GO" id="GO:0008234">
    <property type="term" value="F:cysteine-type peptidase activity"/>
    <property type="evidence" value="ECO:0007669"/>
    <property type="project" value="InterPro"/>
</dbReference>
<dbReference type="AlphaFoldDB" id="A0A2G2XT09"/>
<organism evidence="5 6">
    <name type="scientific">Capsicum baccatum</name>
    <name type="common">Peruvian pepper</name>
    <dbReference type="NCBI Taxonomy" id="33114"/>
    <lineage>
        <taxon>Eukaryota</taxon>
        <taxon>Viridiplantae</taxon>
        <taxon>Streptophyta</taxon>
        <taxon>Embryophyta</taxon>
        <taxon>Tracheophyta</taxon>
        <taxon>Spermatophyta</taxon>
        <taxon>Magnoliopsida</taxon>
        <taxon>eudicotyledons</taxon>
        <taxon>Gunneridae</taxon>
        <taxon>Pentapetalae</taxon>
        <taxon>asterids</taxon>
        <taxon>lamiids</taxon>
        <taxon>Solanales</taxon>
        <taxon>Solanaceae</taxon>
        <taxon>Solanoideae</taxon>
        <taxon>Capsiceae</taxon>
        <taxon>Capsicum</taxon>
    </lineage>
</organism>
<gene>
    <name evidence="5" type="ORF">CQW23_02997</name>
</gene>
<dbReference type="SUPFAM" id="SSF54001">
    <property type="entry name" value="Cysteine proteinases"/>
    <property type="match status" value="1"/>
</dbReference>
<accession>A0A2G2XT09</accession>
<proteinExistence type="inferred from homology"/>
<dbReference type="EMBL" id="MLFT02000001">
    <property type="protein sequence ID" value="PHT60634.1"/>
    <property type="molecule type" value="Genomic_DNA"/>
</dbReference>
<dbReference type="Gene3D" id="3.40.395.10">
    <property type="entry name" value="Adenoviral Proteinase, Chain A"/>
    <property type="match status" value="1"/>
</dbReference>
<evidence type="ECO:0000256" key="2">
    <source>
        <dbReference type="ARBA" id="ARBA00022670"/>
    </source>
</evidence>
<keyword evidence="3" id="KW-0378">Hydrolase</keyword>
<name>A0A2G2XT09_CAPBA</name>
<dbReference type="PANTHER" id="PTHR31470:SF40">
    <property type="entry name" value="UBIQUITIN-LIKE PROTEASE FAMILY PROFILE DOMAIN-CONTAINING PROTEIN"/>
    <property type="match status" value="1"/>
</dbReference>
<keyword evidence="2" id="KW-0645">Protease</keyword>
<dbReference type="InterPro" id="IPR038765">
    <property type="entry name" value="Papain-like_cys_pep_sf"/>
</dbReference>